<evidence type="ECO:0000313" key="3">
    <source>
        <dbReference type="EMBL" id="GMG44343.1"/>
    </source>
</evidence>
<evidence type="ECO:0000313" key="4">
    <source>
        <dbReference type="Proteomes" id="UP001165189"/>
    </source>
</evidence>
<protein>
    <submittedName>
        <fullName evidence="3">Unnamed protein product</fullName>
    </submittedName>
</protein>
<keyword evidence="2" id="KW-0812">Transmembrane</keyword>
<feature type="region of interest" description="Disordered" evidence="1">
    <location>
        <begin position="1"/>
        <end position="38"/>
    </location>
</feature>
<name>A0ABQ6KGW9_ASPOZ</name>
<reference evidence="3" key="1">
    <citation type="submission" date="2023-04" db="EMBL/GenBank/DDBJ databases">
        <title>Aspergillus oryzae var. brunneus NBRC 4377.</title>
        <authorList>
            <person name="Ichikawa N."/>
            <person name="Sato H."/>
            <person name="Tonouchi N."/>
        </authorList>
    </citation>
    <scope>NUCLEOTIDE SEQUENCE</scope>
    <source>
        <strain evidence="3">NBRC 4377</strain>
    </source>
</reference>
<keyword evidence="4" id="KW-1185">Reference proteome</keyword>
<feature type="transmembrane region" description="Helical" evidence="2">
    <location>
        <begin position="40"/>
        <end position="59"/>
    </location>
</feature>
<keyword evidence="2" id="KW-0472">Membrane</keyword>
<proteinExistence type="predicted"/>
<dbReference type="Proteomes" id="UP001165189">
    <property type="component" value="Unassembled WGS sequence"/>
</dbReference>
<keyword evidence="2" id="KW-1133">Transmembrane helix</keyword>
<gene>
    <name evidence="3" type="ORF">Aory05_000330700</name>
</gene>
<evidence type="ECO:0000256" key="2">
    <source>
        <dbReference type="SAM" id="Phobius"/>
    </source>
</evidence>
<organism evidence="3 4">
    <name type="scientific">Aspergillus oryzae var. brunneus</name>
    <dbReference type="NCBI Taxonomy" id="332754"/>
    <lineage>
        <taxon>Eukaryota</taxon>
        <taxon>Fungi</taxon>
        <taxon>Dikarya</taxon>
        <taxon>Ascomycota</taxon>
        <taxon>Pezizomycotina</taxon>
        <taxon>Eurotiomycetes</taxon>
        <taxon>Eurotiomycetidae</taxon>
        <taxon>Eurotiales</taxon>
        <taxon>Aspergillaceae</taxon>
        <taxon>Aspergillus</taxon>
        <taxon>Aspergillus subgen. Circumdati</taxon>
    </lineage>
</organism>
<comment type="caution">
    <text evidence="3">The sequence shown here is derived from an EMBL/GenBank/DDBJ whole genome shotgun (WGS) entry which is preliminary data.</text>
</comment>
<accession>A0ABQ6KGW9</accession>
<dbReference type="EMBL" id="BSYB01000010">
    <property type="protein sequence ID" value="GMG44343.1"/>
    <property type="molecule type" value="Genomic_DNA"/>
</dbReference>
<sequence length="87" mass="9166">MEASEKPIATATVDEPVKPSSPAQDQQTEDNGDGKQPPPLIAKLIAVLLISCISFGSSWSSGVTGAMKSTIKKVYTFPTALIDTNMI</sequence>
<evidence type="ECO:0000256" key="1">
    <source>
        <dbReference type="SAM" id="MobiDB-lite"/>
    </source>
</evidence>